<dbReference type="AlphaFoldDB" id="A0A1K1T4E1"/>
<evidence type="ECO:0000313" key="1">
    <source>
        <dbReference type="EMBL" id="SFW91215.1"/>
    </source>
</evidence>
<keyword evidence="4" id="KW-1185">Reference proteome</keyword>
<evidence type="ECO:0000313" key="3">
    <source>
        <dbReference type="Proteomes" id="UP000183788"/>
    </source>
</evidence>
<evidence type="ECO:0000313" key="2">
    <source>
        <dbReference type="EMBL" id="WQG93021.1"/>
    </source>
</evidence>
<accession>A0A1K1T4E1</accession>
<organism evidence="1 3">
    <name type="scientific">Chitinophaga sancti</name>
    <dbReference type="NCBI Taxonomy" id="1004"/>
    <lineage>
        <taxon>Bacteria</taxon>
        <taxon>Pseudomonadati</taxon>
        <taxon>Bacteroidota</taxon>
        <taxon>Chitinophagia</taxon>
        <taxon>Chitinophagales</taxon>
        <taxon>Chitinophagaceae</taxon>
        <taxon>Chitinophaga</taxon>
    </lineage>
</organism>
<dbReference type="RefSeq" id="WP_072366785.1">
    <property type="nucleotide sequence ID" value="NZ_CP139972.1"/>
</dbReference>
<gene>
    <name evidence="1" type="ORF">SAMN05661012_06749</name>
    <name evidence="2" type="ORF">SR876_15985</name>
</gene>
<dbReference type="Proteomes" id="UP001326715">
    <property type="component" value="Chromosome"/>
</dbReference>
<reference evidence="2 4" key="2">
    <citation type="submission" date="2023-11" db="EMBL/GenBank/DDBJ databases">
        <title>MicrobeMod: A computational toolkit for identifying prokaryotic methylation and restriction-modification with nanopore sequencing.</title>
        <authorList>
            <person name="Crits-Christoph A."/>
            <person name="Kang S.C."/>
            <person name="Lee H."/>
            <person name="Ostrov N."/>
        </authorList>
    </citation>
    <scope>NUCLEOTIDE SEQUENCE [LARGE SCALE GENOMIC DNA]</scope>
    <source>
        <strain evidence="2 4">ATCC 23090</strain>
    </source>
</reference>
<reference evidence="1 3" key="1">
    <citation type="submission" date="2016-11" db="EMBL/GenBank/DDBJ databases">
        <authorList>
            <person name="Jaros S."/>
            <person name="Januszkiewicz K."/>
            <person name="Wedrychowicz H."/>
        </authorList>
    </citation>
    <scope>NUCLEOTIDE SEQUENCE [LARGE SCALE GENOMIC DNA]</scope>
    <source>
        <strain evidence="1 3">DSM 784</strain>
    </source>
</reference>
<name>A0A1K1T4E1_9BACT</name>
<sequence length="82" mass="9564">MYLLKYLKNGRVINEEEFSTIEEIEEKHNNGNYFEEADEFEIVDSNTGDTISGDEIVNPDDIIEDMFDGEDSMEGFDWNQDD</sequence>
<proteinExistence type="predicted"/>
<dbReference type="EMBL" id="FPIZ01000065">
    <property type="protein sequence ID" value="SFW91215.1"/>
    <property type="molecule type" value="Genomic_DNA"/>
</dbReference>
<protein>
    <submittedName>
        <fullName evidence="1">Uncharacterized protein</fullName>
    </submittedName>
</protein>
<evidence type="ECO:0000313" key="4">
    <source>
        <dbReference type="Proteomes" id="UP001326715"/>
    </source>
</evidence>
<dbReference type="Proteomes" id="UP000183788">
    <property type="component" value="Unassembled WGS sequence"/>
</dbReference>
<dbReference type="EMBL" id="CP140154">
    <property type="protein sequence ID" value="WQG93021.1"/>
    <property type="molecule type" value="Genomic_DNA"/>
</dbReference>